<comment type="caution">
    <text evidence="1">The sequence shown here is derived from an EMBL/GenBank/DDBJ whole genome shotgun (WGS) entry which is preliminary data.</text>
</comment>
<evidence type="ECO:0000313" key="2">
    <source>
        <dbReference type="Proteomes" id="UP001272716"/>
    </source>
</evidence>
<accession>A0ABD5HV88</accession>
<dbReference type="EMBL" id="JAWQCK010000007">
    <property type="protein sequence ID" value="MDW9208859.1"/>
    <property type="molecule type" value="Genomic_DNA"/>
</dbReference>
<name>A0ABD5HV88_BACTU</name>
<reference evidence="1 2" key="1">
    <citation type="submission" date="2023-10" db="EMBL/GenBank/DDBJ databases">
        <title>Draft Genome Sequence of Bacillus thuringiensis serovar. toumanoffi 4059: Identification of a Novel Cry Protein Candidate.</title>
        <authorList>
            <person name="Murdoch R.W."/>
            <person name="Gemler B."/>
            <person name="Heater B.S."/>
        </authorList>
    </citation>
    <scope>NUCLEOTIDE SEQUENCE [LARGE SCALE GENOMIC DNA]</scope>
    <source>
        <strain evidence="1 2">4059</strain>
    </source>
</reference>
<gene>
    <name evidence="1" type="ORF">BTTOUR_08985</name>
</gene>
<dbReference type="AlphaFoldDB" id="A0ABD5HV88"/>
<proteinExistence type="predicted"/>
<dbReference type="Proteomes" id="UP001272716">
    <property type="component" value="Unassembled WGS sequence"/>
</dbReference>
<organism evidence="1 2">
    <name type="scientific">Bacillus thuringiensis serovar toumanoffi</name>
    <dbReference type="NCBI Taxonomy" id="180862"/>
    <lineage>
        <taxon>Bacteria</taxon>
        <taxon>Bacillati</taxon>
        <taxon>Bacillota</taxon>
        <taxon>Bacilli</taxon>
        <taxon>Bacillales</taxon>
        <taxon>Bacillaceae</taxon>
        <taxon>Bacillus</taxon>
        <taxon>Bacillus cereus group</taxon>
    </lineage>
</organism>
<protein>
    <recommendedName>
        <fullName evidence="3">Lipoprotein</fullName>
    </recommendedName>
</protein>
<sequence length="75" mass="8896">MNAVKEKAKKDFPDDYMTQNYVADEQSKAFDYINGIELKSQEELNVMKKVINDFPNDFMTTKYVYEEQIKAMNKQ</sequence>
<evidence type="ECO:0000313" key="1">
    <source>
        <dbReference type="EMBL" id="MDW9208859.1"/>
    </source>
</evidence>
<evidence type="ECO:0008006" key="3">
    <source>
        <dbReference type="Google" id="ProtNLM"/>
    </source>
</evidence>